<dbReference type="GO" id="GO:0006508">
    <property type="term" value="P:proteolysis"/>
    <property type="evidence" value="ECO:0007669"/>
    <property type="project" value="UniProtKB-KW"/>
</dbReference>
<dbReference type="GO" id="GO:0003964">
    <property type="term" value="F:RNA-directed DNA polymerase activity"/>
    <property type="evidence" value="ECO:0007669"/>
    <property type="project" value="UniProtKB-KW"/>
</dbReference>
<gene>
    <name evidence="9" type="ORF">Prudu_16S000800</name>
</gene>
<dbReference type="SUPFAM" id="SSF56672">
    <property type="entry name" value="DNA/RNA polymerases"/>
    <property type="match status" value="1"/>
</dbReference>
<evidence type="ECO:0000259" key="8">
    <source>
        <dbReference type="Pfam" id="PF00078"/>
    </source>
</evidence>
<dbReference type="PANTHER" id="PTHR37984:SF5">
    <property type="entry name" value="PROTEIN NYNRIN-LIKE"/>
    <property type="match status" value="1"/>
</dbReference>
<dbReference type="InterPro" id="IPR050951">
    <property type="entry name" value="Retrovirus_Pol_polyprotein"/>
</dbReference>
<dbReference type="InterPro" id="IPR043128">
    <property type="entry name" value="Rev_trsase/Diguanyl_cyclase"/>
</dbReference>
<dbReference type="Pfam" id="PF00078">
    <property type="entry name" value="RVT_1"/>
    <property type="match status" value="1"/>
</dbReference>
<evidence type="ECO:0000256" key="3">
    <source>
        <dbReference type="ARBA" id="ARBA00022695"/>
    </source>
</evidence>
<dbReference type="EMBL" id="AP020353">
    <property type="protein sequence ID" value="BBN67229.1"/>
    <property type="molecule type" value="Genomic_DNA"/>
</dbReference>
<keyword evidence="6" id="KW-0378">Hydrolase</keyword>
<protein>
    <submittedName>
        <fullName evidence="9">Transposable element protein</fullName>
    </submittedName>
</protein>
<sequence length="215" mass="24999">KKDSTWRMRMDYRQLNELTIKDKYPIPLIDDLLDELHGAKVHPEDIEKTAFRTHEGHYEFLVMPFGLTNALATFQSLMNEIFRNCLRHTSWSNHLRHLHTILEILKHHQLFVKMSKCAFGVSTIEYLGHIVSRQGVSADPSKLNAVVDWPVPTFVKSLRGFLGLTGYFQKFIPHYGRESFPLTQLTKKDGFLWTLEATAAFHKLKELMFQNSPQS</sequence>
<dbReference type="PANTHER" id="PTHR37984">
    <property type="entry name" value="PROTEIN CBG26694"/>
    <property type="match status" value="1"/>
</dbReference>
<feature type="domain" description="Reverse transcriptase" evidence="8">
    <location>
        <begin position="41"/>
        <end position="130"/>
    </location>
</feature>
<keyword evidence="4" id="KW-0540">Nuclease</keyword>
<keyword evidence="5" id="KW-0255">Endonuclease</keyword>
<evidence type="ECO:0000256" key="6">
    <source>
        <dbReference type="ARBA" id="ARBA00022801"/>
    </source>
</evidence>
<dbReference type="InterPro" id="IPR043502">
    <property type="entry name" value="DNA/RNA_pol_sf"/>
</dbReference>
<feature type="non-terminal residue" evidence="9">
    <location>
        <position position="1"/>
    </location>
</feature>
<proteinExistence type="predicted"/>
<dbReference type="GO" id="GO:0008233">
    <property type="term" value="F:peptidase activity"/>
    <property type="evidence" value="ECO:0007669"/>
    <property type="project" value="UniProtKB-KW"/>
</dbReference>
<keyword evidence="7" id="KW-0695">RNA-directed DNA polymerase</keyword>
<keyword evidence="3" id="KW-0548">Nucleotidyltransferase</keyword>
<accession>A0A5H2XJK9</accession>
<dbReference type="Gene3D" id="3.30.70.270">
    <property type="match status" value="2"/>
</dbReference>
<evidence type="ECO:0000256" key="7">
    <source>
        <dbReference type="ARBA" id="ARBA00022918"/>
    </source>
</evidence>
<dbReference type="GO" id="GO:0004519">
    <property type="term" value="F:endonuclease activity"/>
    <property type="evidence" value="ECO:0007669"/>
    <property type="project" value="UniProtKB-KW"/>
</dbReference>
<evidence type="ECO:0000256" key="1">
    <source>
        <dbReference type="ARBA" id="ARBA00022670"/>
    </source>
</evidence>
<organism evidence="9">
    <name type="scientific">Prunus dulcis</name>
    <name type="common">Almond</name>
    <name type="synonym">Amygdalus dulcis</name>
    <dbReference type="NCBI Taxonomy" id="3755"/>
    <lineage>
        <taxon>Eukaryota</taxon>
        <taxon>Viridiplantae</taxon>
        <taxon>Streptophyta</taxon>
        <taxon>Embryophyta</taxon>
        <taxon>Tracheophyta</taxon>
        <taxon>Spermatophyta</taxon>
        <taxon>Magnoliopsida</taxon>
        <taxon>eudicotyledons</taxon>
        <taxon>Gunneridae</taxon>
        <taxon>Pentapetalae</taxon>
        <taxon>rosids</taxon>
        <taxon>fabids</taxon>
        <taxon>Rosales</taxon>
        <taxon>Rosaceae</taxon>
        <taxon>Amygdaloideae</taxon>
        <taxon>Amygdaleae</taxon>
        <taxon>Prunus</taxon>
    </lineage>
</organism>
<dbReference type="AlphaFoldDB" id="A0A5H2XJK9"/>
<dbReference type="FunFam" id="3.30.70.270:FF:000020">
    <property type="entry name" value="Transposon Tf2-6 polyprotein-like Protein"/>
    <property type="match status" value="1"/>
</dbReference>
<dbReference type="CDD" id="cd01647">
    <property type="entry name" value="RT_LTR"/>
    <property type="match status" value="1"/>
</dbReference>
<evidence type="ECO:0000256" key="4">
    <source>
        <dbReference type="ARBA" id="ARBA00022722"/>
    </source>
</evidence>
<dbReference type="Gene3D" id="3.10.10.10">
    <property type="entry name" value="HIV Type 1 Reverse Transcriptase, subunit A, domain 1"/>
    <property type="match status" value="1"/>
</dbReference>
<keyword evidence="1" id="KW-0645">Protease</keyword>
<reference evidence="9" key="1">
    <citation type="journal article" date="2019" name="Science">
        <title>Mutation of a bHLH transcription factor allowed almond domestication.</title>
        <authorList>
            <person name="Sanchez-Perez R."/>
            <person name="Pavan S."/>
            <person name="Mazzeo R."/>
            <person name="Moldovan C."/>
            <person name="Aiese Cigliano R."/>
            <person name="Del Cueto J."/>
            <person name="Ricciardi F."/>
            <person name="Lotti C."/>
            <person name="Ricciardi L."/>
            <person name="Dicenta F."/>
            <person name="Lopez-Marques R.L."/>
            <person name="Lindberg Moller B."/>
        </authorList>
    </citation>
    <scope>NUCLEOTIDE SEQUENCE</scope>
</reference>
<evidence type="ECO:0000256" key="5">
    <source>
        <dbReference type="ARBA" id="ARBA00022759"/>
    </source>
</evidence>
<dbReference type="FunFam" id="3.10.10.10:FF:000007">
    <property type="entry name" value="Retrovirus-related Pol polyprotein from transposon 17.6-like Protein"/>
    <property type="match status" value="1"/>
</dbReference>
<evidence type="ECO:0000256" key="2">
    <source>
        <dbReference type="ARBA" id="ARBA00022679"/>
    </source>
</evidence>
<evidence type="ECO:0000313" key="9">
    <source>
        <dbReference type="EMBL" id="BBN67229.1"/>
    </source>
</evidence>
<name>A0A5H2XJK9_PRUDU</name>
<keyword evidence="2" id="KW-0808">Transferase</keyword>
<dbReference type="InterPro" id="IPR000477">
    <property type="entry name" value="RT_dom"/>
</dbReference>